<name>A0ABW0BGA4_9ACTN</name>
<keyword evidence="1" id="KW-0472">Membrane</keyword>
<protein>
    <submittedName>
        <fullName evidence="2">Uncharacterized protein</fullName>
    </submittedName>
</protein>
<organism evidence="2 3">
    <name type="scientific">Nocardioides taihuensis</name>
    <dbReference type="NCBI Taxonomy" id="1835606"/>
    <lineage>
        <taxon>Bacteria</taxon>
        <taxon>Bacillati</taxon>
        <taxon>Actinomycetota</taxon>
        <taxon>Actinomycetes</taxon>
        <taxon>Propionibacteriales</taxon>
        <taxon>Nocardioidaceae</taxon>
        <taxon>Nocardioides</taxon>
    </lineage>
</organism>
<dbReference type="RefSeq" id="WP_378588316.1">
    <property type="nucleotide sequence ID" value="NZ_JBHSKD010000007.1"/>
</dbReference>
<reference evidence="3" key="1">
    <citation type="journal article" date="2019" name="Int. J. Syst. Evol. Microbiol.">
        <title>The Global Catalogue of Microorganisms (GCM) 10K type strain sequencing project: providing services to taxonomists for standard genome sequencing and annotation.</title>
        <authorList>
            <consortium name="The Broad Institute Genomics Platform"/>
            <consortium name="The Broad Institute Genome Sequencing Center for Infectious Disease"/>
            <person name="Wu L."/>
            <person name="Ma J."/>
        </authorList>
    </citation>
    <scope>NUCLEOTIDE SEQUENCE [LARGE SCALE GENOMIC DNA]</scope>
    <source>
        <strain evidence="3">DFY41</strain>
    </source>
</reference>
<feature type="transmembrane region" description="Helical" evidence="1">
    <location>
        <begin position="44"/>
        <end position="63"/>
    </location>
</feature>
<keyword evidence="1" id="KW-0812">Transmembrane</keyword>
<keyword evidence="3" id="KW-1185">Reference proteome</keyword>
<evidence type="ECO:0000256" key="1">
    <source>
        <dbReference type="SAM" id="Phobius"/>
    </source>
</evidence>
<dbReference type="EMBL" id="JBHSKD010000007">
    <property type="protein sequence ID" value="MFC5176240.1"/>
    <property type="molecule type" value="Genomic_DNA"/>
</dbReference>
<keyword evidence="1" id="KW-1133">Transmembrane helix</keyword>
<proteinExistence type="predicted"/>
<comment type="caution">
    <text evidence="2">The sequence shown here is derived from an EMBL/GenBank/DDBJ whole genome shotgun (WGS) entry which is preliminary data.</text>
</comment>
<dbReference type="Proteomes" id="UP001596087">
    <property type="component" value="Unassembled WGS sequence"/>
</dbReference>
<accession>A0ABW0BGA4</accession>
<sequence length="273" mass="29786">MPSEDDLRTALAHGVASLYPDVDAELDRVLSTATRRERLRRTSYAVAVAAAVALVLMLAGHDWRPAAAPEPARETPVWDLPSGVGRYASPVDLLPGRWNVDFLPDRWPHRAEADIDVPVGWGQDDRFSLATGPGGERATRRIDFIAGKELALAWCPGQELGAERTPLDIARAISSVAAMSADAPEPVTVDGHDGWFVELGDTPARETPDCRRPDTYLYAVPGLVCQAPGFTTLMWVFDIDGRELAVFASYGPRATDQQVEEMVRMVETASYTT</sequence>
<evidence type="ECO:0000313" key="2">
    <source>
        <dbReference type="EMBL" id="MFC5176240.1"/>
    </source>
</evidence>
<gene>
    <name evidence="2" type="ORF">ACFPGP_06125</name>
</gene>
<evidence type="ECO:0000313" key="3">
    <source>
        <dbReference type="Proteomes" id="UP001596087"/>
    </source>
</evidence>